<protein>
    <recommendedName>
        <fullName evidence="8">AAA+ ATPase domain-containing protein</fullName>
    </recommendedName>
</protein>
<dbReference type="AlphaFoldDB" id="A0A9Q1Q5V0"/>
<evidence type="ECO:0000256" key="7">
    <source>
        <dbReference type="SAM" id="MobiDB-lite"/>
    </source>
</evidence>
<comment type="catalytic activity">
    <reaction evidence="5">
        <text>ATP + H2O = ADP + phosphate + H(+)</text>
        <dbReference type="Rhea" id="RHEA:13065"/>
        <dbReference type="ChEBI" id="CHEBI:15377"/>
        <dbReference type="ChEBI" id="CHEBI:15378"/>
        <dbReference type="ChEBI" id="CHEBI:30616"/>
        <dbReference type="ChEBI" id="CHEBI:43474"/>
        <dbReference type="ChEBI" id="CHEBI:456216"/>
    </reaction>
</comment>
<dbReference type="GO" id="GO:0006950">
    <property type="term" value="P:response to stress"/>
    <property type="evidence" value="ECO:0007669"/>
    <property type="project" value="UniProtKB-ARBA"/>
</dbReference>
<keyword evidence="6" id="KW-0547">Nucleotide-binding</keyword>
<accession>A0A9Q1Q5V0</accession>
<dbReference type="CDD" id="cd19510">
    <property type="entry name" value="RecA-like_BCS1"/>
    <property type="match status" value="1"/>
</dbReference>
<dbReference type="GO" id="GO:0016887">
    <property type="term" value="F:ATP hydrolysis activity"/>
    <property type="evidence" value="ECO:0007669"/>
    <property type="project" value="InterPro"/>
</dbReference>
<dbReference type="PANTHER" id="PTHR23070">
    <property type="entry name" value="BCS1 AAA-TYPE ATPASE"/>
    <property type="match status" value="1"/>
</dbReference>
<gene>
    <name evidence="9" type="ORF">Cgig2_000224</name>
</gene>
<dbReference type="OrthoDB" id="10251412at2759"/>
<evidence type="ECO:0000313" key="10">
    <source>
        <dbReference type="Proteomes" id="UP001153076"/>
    </source>
</evidence>
<evidence type="ECO:0000256" key="5">
    <source>
        <dbReference type="ARBA" id="ARBA00049360"/>
    </source>
</evidence>
<keyword evidence="6" id="KW-0067">ATP-binding</keyword>
<dbReference type="InterPro" id="IPR058017">
    <property type="entry name" value="At3g28540-like_C"/>
</dbReference>
<organism evidence="9 10">
    <name type="scientific">Carnegiea gigantea</name>
    <dbReference type="NCBI Taxonomy" id="171969"/>
    <lineage>
        <taxon>Eukaryota</taxon>
        <taxon>Viridiplantae</taxon>
        <taxon>Streptophyta</taxon>
        <taxon>Embryophyta</taxon>
        <taxon>Tracheophyta</taxon>
        <taxon>Spermatophyta</taxon>
        <taxon>Magnoliopsida</taxon>
        <taxon>eudicotyledons</taxon>
        <taxon>Gunneridae</taxon>
        <taxon>Pentapetalae</taxon>
        <taxon>Caryophyllales</taxon>
        <taxon>Cactineae</taxon>
        <taxon>Cactaceae</taxon>
        <taxon>Cactoideae</taxon>
        <taxon>Echinocereeae</taxon>
        <taxon>Carnegiea</taxon>
    </lineage>
</organism>
<comment type="similarity">
    <text evidence="2">Belongs to the AAA ATPase family. BCS1 subfamily.</text>
</comment>
<keyword evidence="4" id="KW-0460">Magnesium</keyword>
<evidence type="ECO:0000259" key="8">
    <source>
        <dbReference type="SMART" id="SM00382"/>
    </source>
</evidence>
<dbReference type="InterPro" id="IPR003960">
    <property type="entry name" value="ATPase_AAA_CS"/>
</dbReference>
<keyword evidence="3" id="KW-0378">Hydrolase</keyword>
<dbReference type="InterPro" id="IPR050747">
    <property type="entry name" value="Mitochondrial_chaperone_BCS1"/>
</dbReference>
<dbReference type="Gene3D" id="6.10.280.40">
    <property type="match status" value="1"/>
</dbReference>
<dbReference type="InterPro" id="IPR003959">
    <property type="entry name" value="ATPase_AAA_core"/>
</dbReference>
<dbReference type="InterPro" id="IPR025753">
    <property type="entry name" value="AAA_N_dom"/>
</dbReference>
<feature type="region of interest" description="Disordered" evidence="7">
    <location>
        <begin position="468"/>
        <end position="499"/>
    </location>
</feature>
<feature type="compositionally biased region" description="Basic and acidic residues" evidence="7">
    <location>
        <begin position="323"/>
        <end position="334"/>
    </location>
</feature>
<keyword evidence="10" id="KW-1185">Reference proteome</keyword>
<dbReference type="EMBL" id="JAKOGI010000797">
    <property type="protein sequence ID" value="KAJ8430392.1"/>
    <property type="molecule type" value="Genomic_DNA"/>
</dbReference>
<feature type="domain" description="AAA+ ATPase" evidence="8">
    <location>
        <begin position="247"/>
        <end position="402"/>
    </location>
</feature>
<evidence type="ECO:0000256" key="3">
    <source>
        <dbReference type="ARBA" id="ARBA00022801"/>
    </source>
</evidence>
<dbReference type="Pfam" id="PF14363">
    <property type="entry name" value="AAA_assoc"/>
    <property type="match status" value="1"/>
</dbReference>
<dbReference type="SMART" id="SM00382">
    <property type="entry name" value="AAA"/>
    <property type="match status" value="1"/>
</dbReference>
<comment type="cofactor">
    <cofactor evidence="1">
        <name>Mg(2+)</name>
        <dbReference type="ChEBI" id="CHEBI:18420"/>
    </cofactor>
</comment>
<evidence type="ECO:0000256" key="2">
    <source>
        <dbReference type="ARBA" id="ARBA00007448"/>
    </source>
</evidence>
<dbReference type="InterPro" id="IPR003593">
    <property type="entry name" value="AAA+_ATPase"/>
</dbReference>
<dbReference type="Pfam" id="PF00004">
    <property type="entry name" value="AAA"/>
    <property type="match status" value="1"/>
</dbReference>
<evidence type="ECO:0000256" key="1">
    <source>
        <dbReference type="ARBA" id="ARBA00001946"/>
    </source>
</evidence>
<dbReference type="Gene3D" id="3.40.50.300">
    <property type="entry name" value="P-loop containing nucleotide triphosphate hydrolases"/>
    <property type="match status" value="1"/>
</dbReference>
<dbReference type="Proteomes" id="UP001153076">
    <property type="component" value="Unassembled WGS sequence"/>
</dbReference>
<proteinExistence type="inferred from homology"/>
<evidence type="ECO:0000256" key="4">
    <source>
        <dbReference type="ARBA" id="ARBA00022842"/>
    </source>
</evidence>
<dbReference type="GO" id="GO:0005524">
    <property type="term" value="F:ATP binding"/>
    <property type="evidence" value="ECO:0007669"/>
    <property type="project" value="UniProtKB-KW"/>
</dbReference>
<feature type="region of interest" description="Disordered" evidence="7">
    <location>
        <begin position="319"/>
        <end position="345"/>
    </location>
</feature>
<dbReference type="Pfam" id="PF25568">
    <property type="entry name" value="AAA_lid_At3g28540"/>
    <property type="match status" value="1"/>
</dbReference>
<comment type="caution">
    <text evidence="9">The sequence shown here is derived from an EMBL/GenBank/DDBJ whole genome shotgun (WGS) entry which is preliminary data.</text>
</comment>
<dbReference type="InterPro" id="IPR027417">
    <property type="entry name" value="P-loop_NTPase"/>
</dbReference>
<evidence type="ECO:0000256" key="6">
    <source>
        <dbReference type="RuleBase" id="RU003651"/>
    </source>
</evidence>
<reference evidence="9" key="1">
    <citation type="submission" date="2022-04" db="EMBL/GenBank/DDBJ databases">
        <title>Carnegiea gigantea Genome sequencing and assembly v2.</title>
        <authorList>
            <person name="Copetti D."/>
            <person name="Sanderson M.J."/>
            <person name="Burquez A."/>
            <person name="Wojciechowski M.F."/>
        </authorList>
    </citation>
    <scope>NUCLEOTIDE SEQUENCE</scope>
    <source>
        <strain evidence="9">SGP5-SGP5p</strain>
        <tissue evidence="9">Aerial part</tissue>
    </source>
</reference>
<evidence type="ECO:0000313" key="9">
    <source>
        <dbReference type="EMBL" id="KAJ8430392.1"/>
    </source>
</evidence>
<sequence length="499" mass="58166">MITFDMFSQFGSLLASLMFFWAMYQHYLPSKIREAIEFYASRYTHKLVNYFSPYLAITFAEYTNDRFNRSEVYTTIETYLSDKSSMEARSMKADYIKDGKSLLLSLGNNEEVVDQYCGVQVRWSFITEYSSSNPYSFYPTSDEKRYYRLVFHSRHRKFVLDSYLPYLLEEGESIAIRKRRRKLFTNAGNDGPDWMGDRGTMWSHIEFKHPARFDMLAMEKSKKQMIIEDLQWFQEAKHYYAEIGKPWKRGYLLYGPPGTGKSTLVAAMANLLEYDIYDLELTAVKDNMQLRKLLIETSSKSIILIEDIDCSLDLTGQRNKKKAKEEDNREKDPIKNPIQEAEGEKKGSEVTLSGLLNFIDGIWSACGEERIIVFTTNHMEKLDPALIRRGRMDVHVEMSYCRYESFKVLAKNYLKLESHPLFETIGSLLEETDMTPADVAENLMPRSVKISKETCLENLIKALEKVKEESKLKPKKEATSEQDKEEKSHDSEDRNQVET</sequence>
<name>A0A9Q1Q5V0_9CARY</name>
<dbReference type="PROSITE" id="PS00674">
    <property type="entry name" value="AAA"/>
    <property type="match status" value="1"/>
</dbReference>
<dbReference type="SUPFAM" id="SSF52540">
    <property type="entry name" value="P-loop containing nucleoside triphosphate hydrolases"/>
    <property type="match status" value="1"/>
</dbReference>